<name>A0A5C6SGP7_FUSOC</name>
<accession>A0A5C6SGP7</accession>
<dbReference type="EMBL" id="VMNF01000013">
    <property type="protein sequence ID" value="TXB97811.1"/>
    <property type="molecule type" value="Genomic_DNA"/>
</dbReference>
<dbReference type="InterPro" id="IPR022698">
    <property type="entry name" value="OrsD"/>
</dbReference>
<dbReference type="AlphaFoldDB" id="A0A5C6SGP7"/>
<dbReference type="Proteomes" id="UP000321331">
    <property type="component" value="Unassembled WGS sequence"/>
</dbReference>
<gene>
    <name evidence="1" type="ORF">FocTR4_00017017</name>
</gene>
<dbReference type="Pfam" id="PF12013">
    <property type="entry name" value="OrsD"/>
    <property type="match status" value="1"/>
</dbReference>
<sequence>LASSSLNWQHSHPTSLPAKLQKLKRLSLYSNLPEVAIICTKCGFALSPKRASGHLGKKHGIARSARHGLKPLLSSLNLLNPDTLAPKPNGSRPHPYFTLQKGSSCRHCIMVSLYCDA</sequence>
<evidence type="ECO:0000313" key="2">
    <source>
        <dbReference type="Proteomes" id="UP000321331"/>
    </source>
</evidence>
<reference evidence="1 2" key="1">
    <citation type="submission" date="2019-07" db="EMBL/GenBank/DDBJ databases">
        <title>The First High-Quality Draft Genome Sequence of the Causal Agent of the Current Panama Disease Epidemic.</title>
        <authorList>
            <person name="Warmington R.J."/>
            <person name="Kay W."/>
            <person name="Jeffries A."/>
            <person name="Bebber D."/>
            <person name="Moore K."/>
            <person name="Studholme D.J."/>
        </authorList>
    </citation>
    <scope>NUCLEOTIDE SEQUENCE [LARGE SCALE GENOMIC DNA]</scope>
    <source>
        <strain evidence="1 2">TR4</strain>
    </source>
</reference>
<organism evidence="1 2">
    <name type="scientific">Fusarium oxysporum f. sp. cubense</name>
    <dbReference type="NCBI Taxonomy" id="61366"/>
    <lineage>
        <taxon>Eukaryota</taxon>
        <taxon>Fungi</taxon>
        <taxon>Dikarya</taxon>
        <taxon>Ascomycota</taxon>
        <taxon>Pezizomycotina</taxon>
        <taxon>Sordariomycetes</taxon>
        <taxon>Hypocreomycetidae</taxon>
        <taxon>Hypocreales</taxon>
        <taxon>Nectriaceae</taxon>
        <taxon>Fusarium</taxon>
        <taxon>Fusarium oxysporum species complex</taxon>
    </lineage>
</organism>
<comment type="caution">
    <text evidence="1">The sequence shown here is derived from an EMBL/GenBank/DDBJ whole genome shotgun (WGS) entry which is preliminary data.</text>
</comment>
<proteinExistence type="predicted"/>
<evidence type="ECO:0000313" key="1">
    <source>
        <dbReference type="EMBL" id="TXB97811.1"/>
    </source>
</evidence>
<feature type="non-terminal residue" evidence="1">
    <location>
        <position position="1"/>
    </location>
</feature>
<protein>
    <submittedName>
        <fullName evidence="1">Uncharacterized protein</fullName>
    </submittedName>
</protein>